<dbReference type="WBParaSite" id="TTAC_0001025701-mRNA-1">
    <property type="protein sequence ID" value="TTAC_0001025701-mRNA-1"/>
    <property type="gene ID" value="TTAC_0001025701"/>
</dbReference>
<organism evidence="4">
    <name type="scientific">Hydatigena taeniaeformis</name>
    <name type="common">Feline tapeworm</name>
    <name type="synonym">Taenia taeniaeformis</name>
    <dbReference type="NCBI Taxonomy" id="6205"/>
    <lineage>
        <taxon>Eukaryota</taxon>
        <taxon>Metazoa</taxon>
        <taxon>Spiralia</taxon>
        <taxon>Lophotrochozoa</taxon>
        <taxon>Platyhelminthes</taxon>
        <taxon>Cestoda</taxon>
        <taxon>Eucestoda</taxon>
        <taxon>Cyclophyllidea</taxon>
        <taxon>Taeniidae</taxon>
        <taxon>Hydatigera</taxon>
    </lineage>
</organism>
<sequence>MRINEMAMTSVDAQSYITHAVAGSDPYLRETLLHVAKLYCDFQQKQHCSQSKAVTSVEMALAATAMDESESASPMKKQKTGKCELPRSALSPPRPVPSTSALASSFCVDNLCPPPLTGSPEKTHLFRPF</sequence>
<evidence type="ECO:0000256" key="1">
    <source>
        <dbReference type="SAM" id="MobiDB-lite"/>
    </source>
</evidence>
<evidence type="ECO:0000313" key="2">
    <source>
        <dbReference type="EMBL" id="VDM35222.1"/>
    </source>
</evidence>
<evidence type="ECO:0000313" key="3">
    <source>
        <dbReference type="Proteomes" id="UP000274429"/>
    </source>
</evidence>
<dbReference type="EMBL" id="UYWX01021464">
    <property type="protein sequence ID" value="VDM35222.1"/>
    <property type="molecule type" value="Genomic_DNA"/>
</dbReference>
<reference evidence="2 3" key="2">
    <citation type="submission" date="2018-11" db="EMBL/GenBank/DDBJ databases">
        <authorList>
            <consortium name="Pathogen Informatics"/>
        </authorList>
    </citation>
    <scope>NUCLEOTIDE SEQUENCE [LARGE SCALE GENOMIC DNA]</scope>
</reference>
<reference evidence="4" key="1">
    <citation type="submission" date="2017-02" db="UniProtKB">
        <authorList>
            <consortium name="WormBaseParasite"/>
        </authorList>
    </citation>
    <scope>IDENTIFICATION</scope>
</reference>
<dbReference type="Proteomes" id="UP000274429">
    <property type="component" value="Unassembled WGS sequence"/>
</dbReference>
<gene>
    <name evidence="2" type="ORF">TTAC_LOCUS10242</name>
</gene>
<evidence type="ECO:0000313" key="4">
    <source>
        <dbReference type="WBParaSite" id="TTAC_0001025701-mRNA-1"/>
    </source>
</evidence>
<accession>A0A0R3X9N2</accession>
<proteinExistence type="predicted"/>
<feature type="region of interest" description="Disordered" evidence="1">
    <location>
        <begin position="66"/>
        <end position="101"/>
    </location>
</feature>
<name>A0A0R3X9N2_HYDTA</name>
<protein>
    <submittedName>
        <fullName evidence="4">Ribonucloprotein</fullName>
    </submittedName>
</protein>
<dbReference type="AlphaFoldDB" id="A0A0R3X9N2"/>
<keyword evidence="3" id="KW-1185">Reference proteome</keyword>